<keyword evidence="2 6" id="KW-0547">Nucleotide-binding</keyword>
<dbReference type="GO" id="GO:0007189">
    <property type="term" value="P:adenylate cyclase-activating G protein-coupled receptor signaling pathway"/>
    <property type="evidence" value="ECO:0007669"/>
    <property type="project" value="TreeGrafter"/>
</dbReference>
<dbReference type="GO" id="GO:0005834">
    <property type="term" value="C:heterotrimeric G-protein complex"/>
    <property type="evidence" value="ECO:0007669"/>
    <property type="project" value="TreeGrafter"/>
</dbReference>
<keyword evidence="5" id="KW-0807">Transducer</keyword>
<comment type="caution">
    <text evidence="8">The sequence shown here is derived from an EMBL/GenBank/DDBJ whole genome shotgun (WGS) entry which is preliminary data.</text>
</comment>
<evidence type="ECO:0000256" key="7">
    <source>
        <dbReference type="PIRSR" id="PIRSR601019-2"/>
    </source>
</evidence>
<keyword evidence="9" id="KW-1185">Reference proteome</keyword>
<dbReference type="SUPFAM" id="SSF52540">
    <property type="entry name" value="P-loop containing nucleoside triphosphate hydrolases"/>
    <property type="match status" value="1"/>
</dbReference>
<accession>A0AAD7EKY0</accession>
<dbReference type="GO" id="GO:0001664">
    <property type="term" value="F:G protein-coupled receptor binding"/>
    <property type="evidence" value="ECO:0007669"/>
    <property type="project" value="TreeGrafter"/>
</dbReference>
<feature type="binding site" evidence="6">
    <location>
        <begin position="186"/>
        <end position="190"/>
    </location>
    <ligand>
        <name>GTP</name>
        <dbReference type="ChEBI" id="CHEBI:37565"/>
    </ligand>
</feature>
<dbReference type="Pfam" id="PF00503">
    <property type="entry name" value="G-alpha"/>
    <property type="match status" value="1"/>
</dbReference>
<sequence length="343" mass="39048">MGASSSRASSNEQIEQKKKKECRLLMLGSGDSGKSTIRKQLIEDSFNIKDFLAFRPTIHKAVLDFVQAVVLALRAPGLEQLLAERHQHLPEMILAAKSEEPLSSEMANAIETIWRDPVVVRVLDEHQNGFYLMDSALYFVREVQRLAQTGYVPTEEDVLRTVAQMQSTGRTEIRVDMSGITLRIVDLGDQQSDWEKWIHSVESVTSVIFCVPLSDYDEFEENGQNRMRRSLALFERIINDPYFIRSSIILFLTKLDIFRDKVTTGKAPLERHFPDYIGGPDVNNAARYVLWRFMQQNRARLSVYPHLTQATENSCARLVLAAVKETILQNVMKDSEVNGPLSV</sequence>
<dbReference type="Proteomes" id="UP001218218">
    <property type="component" value="Unassembled WGS sequence"/>
</dbReference>
<protein>
    <submittedName>
        <fullName evidence="8">G-protein alpha subunit</fullName>
    </submittedName>
</protein>
<evidence type="ECO:0000313" key="8">
    <source>
        <dbReference type="EMBL" id="KAJ7336110.1"/>
    </source>
</evidence>
<dbReference type="PANTHER" id="PTHR10218">
    <property type="entry name" value="GTP-BINDING PROTEIN ALPHA SUBUNIT"/>
    <property type="match status" value="1"/>
</dbReference>
<gene>
    <name evidence="8" type="ORF">DFH08DRAFT_877890</name>
</gene>
<proteinExistence type="predicted"/>
<dbReference type="InterPro" id="IPR011025">
    <property type="entry name" value="GproteinA_insert"/>
</dbReference>
<keyword evidence="3 7" id="KW-0460">Magnesium</keyword>
<evidence type="ECO:0000256" key="5">
    <source>
        <dbReference type="ARBA" id="ARBA00023224"/>
    </source>
</evidence>
<dbReference type="PANTHER" id="PTHR10218:SF369">
    <property type="entry name" value="GUANINE NUCLEOTIDE-BINDING PROTEIN ALPHA-2 SUBUNIT"/>
    <property type="match status" value="1"/>
</dbReference>
<dbReference type="EMBL" id="JARIHO010000031">
    <property type="protein sequence ID" value="KAJ7336110.1"/>
    <property type="molecule type" value="Genomic_DNA"/>
</dbReference>
<evidence type="ECO:0000256" key="1">
    <source>
        <dbReference type="ARBA" id="ARBA00022723"/>
    </source>
</evidence>
<dbReference type="AlphaFoldDB" id="A0AAD7EKY0"/>
<keyword evidence="4 6" id="KW-0342">GTP-binding</keyword>
<feature type="binding site" evidence="7">
    <location>
        <position position="167"/>
    </location>
    <ligand>
        <name>Mg(2+)</name>
        <dbReference type="ChEBI" id="CHEBI:18420"/>
    </ligand>
</feature>
<evidence type="ECO:0000256" key="2">
    <source>
        <dbReference type="ARBA" id="ARBA00022741"/>
    </source>
</evidence>
<dbReference type="GO" id="GO:0031683">
    <property type="term" value="F:G-protein beta/gamma-subunit complex binding"/>
    <property type="evidence" value="ECO:0007669"/>
    <property type="project" value="InterPro"/>
</dbReference>
<organism evidence="8 9">
    <name type="scientific">Mycena albidolilacea</name>
    <dbReference type="NCBI Taxonomy" id="1033008"/>
    <lineage>
        <taxon>Eukaryota</taxon>
        <taxon>Fungi</taxon>
        <taxon>Dikarya</taxon>
        <taxon>Basidiomycota</taxon>
        <taxon>Agaricomycotina</taxon>
        <taxon>Agaricomycetes</taxon>
        <taxon>Agaricomycetidae</taxon>
        <taxon>Agaricales</taxon>
        <taxon>Marasmiineae</taxon>
        <taxon>Mycenaceae</taxon>
        <taxon>Mycena</taxon>
    </lineage>
</organism>
<dbReference type="InterPro" id="IPR001019">
    <property type="entry name" value="Gprotein_alpha_su"/>
</dbReference>
<feature type="binding site" evidence="6">
    <location>
        <begin position="134"/>
        <end position="135"/>
    </location>
    <ligand>
        <name>GTP</name>
        <dbReference type="ChEBI" id="CHEBI:37565"/>
    </ligand>
</feature>
<feature type="binding site" evidence="7">
    <location>
        <position position="35"/>
    </location>
    <ligand>
        <name>Mg(2+)</name>
        <dbReference type="ChEBI" id="CHEBI:18420"/>
    </ligand>
</feature>
<dbReference type="PROSITE" id="PS51882">
    <property type="entry name" value="G_ALPHA"/>
    <property type="match status" value="1"/>
</dbReference>
<dbReference type="SMART" id="SM00275">
    <property type="entry name" value="G_alpha"/>
    <property type="match status" value="1"/>
</dbReference>
<name>A0AAD7EKY0_9AGAR</name>
<dbReference type="PRINTS" id="PR00318">
    <property type="entry name" value="GPROTEINA"/>
</dbReference>
<dbReference type="GO" id="GO:0046872">
    <property type="term" value="F:metal ion binding"/>
    <property type="evidence" value="ECO:0007669"/>
    <property type="project" value="UniProtKB-KW"/>
</dbReference>
<dbReference type="GO" id="GO:0005737">
    <property type="term" value="C:cytoplasm"/>
    <property type="evidence" value="ECO:0007669"/>
    <property type="project" value="TreeGrafter"/>
</dbReference>
<dbReference type="GO" id="GO:0003924">
    <property type="term" value="F:GTPase activity"/>
    <property type="evidence" value="ECO:0007669"/>
    <property type="project" value="InterPro"/>
</dbReference>
<evidence type="ECO:0000313" key="9">
    <source>
        <dbReference type="Proteomes" id="UP001218218"/>
    </source>
</evidence>
<dbReference type="GO" id="GO:0005525">
    <property type="term" value="F:GTP binding"/>
    <property type="evidence" value="ECO:0007669"/>
    <property type="project" value="UniProtKB-KW"/>
</dbReference>
<dbReference type="CDD" id="cd00066">
    <property type="entry name" value="G-alpha"/>
    <property type="match status" value="1"/>
</dbReference>
<dbReference type="Gene3D" id="3.40.50.300">
    <property type="entry name" value="P-loop containing nucleotide triphosphate hydrolases"/>
    <property type="match status" value="1"/>
</dbReference>
<dbReference type="Gene3D" id="1.10.400.10">
    <property type="entry name" value="GI Alpha 1, domain 2-like"/>
    <property type="match status" value="1"/>
</dbReference>
<evidence type="ECO:0000256" key="4">
    <source>
        <dbReference type="ARBA" id="ARBA00023134"/>
    </source>
</evidence>
<keyword evidence="1 7" id="KW-0479">Metal-binding</keyword>
<reference evidence="8" key="1">
    <citation type="submission" date="2023-03" db="EMBL/GenBank/DDBJ databases">
        <title>Massive genome expansion in bonnet fungi (Mycena s.s.) driven by repeated elements and novel gene families across ecological guilds.</title>
        <authorList>
            <consortium name="Lawrence Berkeley National Laboratory"/>
            <person name="Harder C.B."/>
            <person name="Miyauchi S."/>
            <person name="Viragh M."/>
            <person name="Kuo A."/>
            <person name="Thoen E."/>
            <person name="Andreopoulos B."/>
            <person name="Lu D."/>
            <person name="Skrede I."/>
            <person name="Drula E."/>
            <person name="Henrissat B."/>
            <person name="Morin E."/>
            <person name="Kohler A."/>
            <person name="Barry K."/>
            <person name="LaButti K."/>
            <person name="Morin E."/>
            <person name="Salamov A."/>
            <person name="Lipzen A."/>
            <person name="Mereny Z."/>
            <person name="Hegedus B."/>
            <person name="Baldrian P."/>
            <person name="Stursova M."/>
            <person name="Weitz H."/>
            <person name="Taylor A."/>
            <person name="Grigoriev I.V."/>
            <person name="Nagy L.G."/>
            <person name="Martin F."/>
            <person name="Kauserud H."/>
        </authorList>
    </citation>
    <scope>NUCLEOTIDE SEQUENCE</scope>
    <source>
        <strain evidence="8">CBHHK002</strain>
    </source>
</reference>
<dbReference type="InterPro" id="IPR027417">
    <property type="entry name" value="P-loop_NTPase"/>
</dbReference>
<evidence type="ECO:0000256" key="3">
    <source>
        <dbReference type="ARBA" id="ARBA00022842"/>
    </source>
</evidence>
<dbReference type="FunFam" id="3.40.50.300:FF:000692">
    <property type="entry name" value="Guanine nucleotide-binding protein subunit alpha"/>
    <property type="match status" value="1"/>
</dbReference>
<dbReference type="SUPFAM" id="SSF47895">
    <property type="entry name" value="Transducin (alpha subunit), insertion domain"/>
    <property type="match status" value="1"/>
</dbReference>
<evidence type="ECO:0000256" key="6">
    <source>
        <dbReference type="PIRSR" id="PIRSR601019-1"/>
    </source>
</evidence>
<feature type="binding site" evidence="6">
    <location>
        <position position="310"/>
    </location>
    <ligand>
        <name>GTP</name>
        <dbReference type="ChEBI" id="CHEBI:37565"/>
    </ligand>
</feature>